<evidence type="ECO:0000256" key="1">
    <source>
        <dbReference type="ARBA" id="ARBA00006484"/>
    </source>
</evidence>
<dbReference type="PANTHER" id="PTHR42879">
    <property type="entry name" value="3-OXOACYL-(ACYL-CARRIER-PROTEIN) REDUCTASE"/>
    <property type="match status" value="1"/>
</dbReference>
<sequence>MANKEFEGKVALITGASRGIGRAIAIKLAANGASIAINYNKNEKAAIETKKLVDNYQVPSLIIKANVADVNDVKNMVEETEKHLGPIDLLVTNAGIAETEEVLDMSYKTWKEIMAINVDGTLLPI</sequence>
<gene>
    <name evidence="2" type="ORF">METZ01_LOCUS342786</name>
</gene>
<dbReference type="EMBL" id="UINC01117481">
    <property type="protein sequence ID" value="SVC89932.1"/>
    <property type="molecule type" value="Genomic_DNA"/>
</dbReference>
<protein>
    <recommendedName>
        <fullName evidence="3">Beta-ketoacyl-ACP reductase</fullName>
    </recommendedName>
</protein>
<dbReference type="Pfam" id="PF00106">
    <property type="entry name" value="adh_short"/>
    <property type="match status" value="1"/>
</dbReference>
<dbReference type="InterPro" id="IPR050259">
    <property type="entry name" value="SDR"/>
</dbReference>
<evidence type="ECO:0000313" key="2">
    <source>
        <dbReference type="EMBL" id="SVC89932.1"/>
    </source>
</evidence>
<comment type="similarity">
    <text evidence="1">Belongs to the short-chain dehydrogenases/reductases (SDR) family.</text>
</comment>
<feature type="non-terminal residue" evidence="2">
    <location>
        <position position="125"/>
    </location>
</feature>
<dbReference type="PRINTS" id="PR00081">
    <property type="entry name" value="GDHRDH"/>
</dbReference>
<organism evidence="2">
    <name type="scientific">marine metagenome</name>
    <dbReference type="NCBI Taxonomy" id="408172"/>
    <lineage>
        <taxon>unclassified sequences</taxon>
        <taxon>metagenomes</taxon>
        <taxon>ecological metagenomes</taxon>
    </lineage>
</organism>
<dbReference type="Gene3D" id="3.40.50.720">
    <property type="entry name" value="NAD(P)-binding Rossmann-like Domain"/>
    <property type="match status" value="1"/>
</dbReference>
<dbReference type="PANTHER" id="PTHR42879:SF2">
    <property type="entry name" value="3-OXOACYL-[ACYL-CARRIER-PROTEIN] REDUCTASE FABG"/>
    <property type="match status" value="1"/>
</dbReference>
<dbReference type="AlphaFoldDB" id="A0A382QYG0"/>
<evidence type="ECO:0008006" key="3">
    <source>
        <dbReference type="Google" id="ProtNLM"/>
    </source>
</evidence>
<dbReference type="InterPro" id="IPR002347">
    <property type="entry name" value="SDR_fam"/>
</dbReference>
<proteinExistence type="inferred from homology"/>
<dbReference type="SUPFAM" id="SSF51735">
    <property type="entry name" value="NAD(P)-binding Rossmann-fold domains"/>
    <property type="match status" value="1"/>
</dbReference>
<reference evidence="2" key="1">
    <citation type="submission" date="2018-05" db="EMBL/GenBank/DDBJ databases">
        <authorList>
            <person name="Lanie J.A."/>
            <person name="Ng W.-L."/>
            <person name="Kazmierczak K.M."/>
            <person name="Andrzejewski T.M."/>
            <person name="Davidsen T.M."/>
            <person name="Wayne K.J."/>
            <person name="Tettelin H."/>
            <person name="Glass J.I."/>
            <person name="Rusch D."/>
            <person name="Podicherti R."/>
            <person name="Tsui H.-C.T."/>
            <person name="Winkler M.E."/>
        </authorList>
    </citation>
    <scope>NUCLEOTIDE SEQUENCE</scope>
</reference>
<name>A0A382QYG0_9ZZZZ</name>
<accession>A0A382QYG0</accession>
<dbReference type="InterPro" id="IPR036291">
    <property type="entry name" value="NAD(P)-bd_dom_sf"/>
</dbReference>